<evidence type="ECO:0000313" key="1">
    <source>
        <dbReference type="EMBL" id="JAD33605.1"/>
    </source>
</evidence>
<organism evidence="1">
    <name type="scientific">Arundo donax</name>
    <name type="common">Giant reed</name>
    <name type="synonym">Donax arundinaceus</name>
    <dbReference type="NCBI Taxonomy" id="35708"/>
    <lineage>
        <taxon>Eukaryota</taxon>
        <taxon>Viridiplantae</taxon>
        <taxon>Streptophyta</taxon>
        <taxon>Embryophyta</taxon>
        <taxon>Tracheophyta</taxon>
        <taxon>Spermatophyta</taxon>
        <taxon>Magnoliopsida</taxon>
        <taxon>Liliopsida</taxon>
        <taxon>Poales</taxon>
        <taxon>Poaceae</taxon>
        <taxon>PACMAD clade</taxon>
        <taxon>Arundinoideae</taxon>
        <taxon>Arundineae</taxon>
        <taxon>Arundo</taxon>
    </lineage>
</organism>
<accession>A0A0A8ZA88</accession>
<reference evidence="1" key="1">
    <citation type="submission" date="2014-09" db="EMBL/GenBank/DDBJ databases">
        <authorList>
            <person name="Magalhaes I.L.F."/>
            <person name="Oliveira U."/>
            <person name="Santos F.R."/>
            <person name="Vidigal T.H.D.A."/>
            <person name="Brescovit A.D."/>
            <person name="Santos A.J."/>
        </authorList>
    </citation>
    <scope>NUCLEOTIDE SEQUENCE</scope>
    <source>
        <tissue evidence="1">Shoot tissue taken approximately 20 cm above the soil surface</tissue>
    </source>
</reference>
<name>A0A0A8ZA88_ARUDO</name>
<dbReference type="AlphaFoldDB" id="A0A0A8ZA88"/>
<sequence>MVHGVTKIINNQDSLQIFK</sequence>
<proteinExistence type="predicted"/>
<reference evidence="1" key="2">
    <citation type="journal article" date="2015" name="Data Brief">
        <title>Shoot transcriptome of the giant reed, Arundo donax.</title>
        <authorList>
            <person name="Barrero R.A."/>
            <person name="Guerrero F.D."/>
            <person name="Moolhuijzen P."/>
            <person name="Goolsby J.A."/>
            <person name="Tidwell J."/>
            <person name="Bellgard S.E."/>
            <person name="Bellgard M.I."/>
        </authorList>
    </citation>
    <scope>NUCLEOTIDE SEQUENCE</scope>
    <source>
        <tissue evidence="1">Shoot tissue taken approximately 20 cm above the soil surface</tissue>
    </source>
</reference>
<dbReference type="EMBL" id="GBRH01264290">
    <property type="protein sequence ID" value="JAD33605.1"/>
    <property type="molecule type" value="Transcribed_RNA"/>
</dbReference>
<protein>
    <submittedName>
        <fullName evidence="1">Uncharacterized protein</fullName>
    </submittedName>
</protein>